<protein>
    <submittedName>
        <fullName evidence="2">Uncharacterized protein</fullName>
    </submittedName>
</protein>
<feature type="compositionally biased region" description="Polar residues" evidence="1">
    <location>
        <begin position="74"/>
        <end position="83"/>
    </location>
</feature>
<reference evidence="2" key="1">
    <citation type="submission" date="2018-02" db="EMBL/GenBank/DDBJ databases">
        <authorList>
            <person name="Cohen D.B."/>
            <person name="Kent A.D."/>
        </authorList>
    </citation>
    <scope>NUCLEOTIDE SEQUENCE</scope>
</reference>
<name>A0A2N9H840_FAGSY</name>
<evidence type="ECO:0000256" key="1">
    <source>
        <dbReference type="SAM" id="MobiDB-lite"/>
    </source>
</evidence>
<dbReference type="EMBL" id="OIVN01002968">
    <property type="protein sequence ID" value="SPD07810.1"/>
    <property type="molecule type" value="Genomic_DNA"/>
</dbReference>
<accession>A0A2N9H840</accession>
<evidence type="ECO:0000313" key="2">
    <source>
        <dbReference type="EMBL" id="SPD07810.1"/>
    </source>
</evidence>
<dbReference type="AlphaFoldDB" id="A0A2N9H840"/>
<feature type="region of interest" description="Disordered" evidence="1">
    <location>
        <begin position="66"/>
        <end position="105"/>
    </location>
</feature>
<sequence length="313" mass="34563">MLKPLQTLPRPYPGIMAIPFQPPPLYLTRGNGLVKDSVEISLKINLANGPNGKWDVKWAGVIPSEESGPLPHQAHNQATQEVKSQAHMEGSRPAKPNITQPKDKPNFQVTALKPKWVWAPRAHGLEKIEKAIEDFSSSPPSRSSLGAWARPCLDWFIDLKDGRRIRIPVDLRTPVADGCPPKDAITQKLIQWASLQGIDRDSGNDSCNDDGSDQVEVETGIMVLDGEDPKGHKDSEPLSVEPLAVAFPSSTENAGDKVGKDYRRKALDWVLRRQKAVGKLLGARYVGYEQAVEDLLMNIEARHIQRKANMVGT</sequence>
<proteinExistence type="predicted"/>
<gene>
    <name evidence="2" type="ORF">FSB_LOCUS35692</name>
</gene>
<organism evidence="2">
    <name type="scientific">Fagus sylvatica</name>
    <name type="common">Beechnut</name>
    <dbReference type="NCBI Taxonomy" id="28930"/>
    <lineage>
        <taxon>Eukaryota</taxon>
        <taxon>Viridiplantae</taxon>
        <taxon>Streptophyta</taxon>
        <taxon>Embryophyta</taxon>
        <taxon>Tracheophyta</taxon>
        <taxon>Spermatophyta</taxon>
        <taxon>Magnoliopsida</taxon>
        <taxon>eudicotyledons</taxon>
        <taxon>Gunneridae</taxon>
        <taxon>Pentapetalae</taxon>
        <taxon>rosids</taxon>
        <taxon>fabids</taxon>
        <taxon>Fagales</taxon>
        <taxon>Fagaceae</taxon>
        <taxon>Fagus</taxon>
    </lineage>
</organism>